<dbReference type="EMBL" id="JACCBA010000001">
    <property type="protein sequence ID" value="NYD51831.1"/>
    <property type="molecule type" value="Genomic_DNA"/>
</dbReference>
<dbReference type="RefSeq" id="WP_179848146.1">
    <property type="nucleotide sequence ID" value="NZ_JACCBA010000001.1"/>
</dbReference>
<gene>
    <name evidence="1" type="ORF">BJY14_007814</name>
</gene>
<protein>
    <submittedName>
        <fullName evidence="1">Uncharacterized protein</fullName>
    </submittedName>
</protein>
<dbReference type="AlphaFoldDB" id="A0A7Y9JKG9"/>
<keyword evidence="2" id="KW-1185">Reference proteome</keyword>
<sequence length="1024" mass="107550">MASTDAKDTASANPARVQSSTELAGALNTLRGRRTYADLGKAARALAGGSGTARLPSSTLSDLLLKGRCERQTLETFLAVCGVPRDQHERWLAAWERTRTATAPVPGAVRVRGAGWRSLGVHVPIEVPGAHPDTLPTYVPRDIDEQPGTGLRPWLRVAAGRGGMVVLVGGSCAGKTRCLLTAVQQVLPDWWLLHPRDAAQLTELADRPPGRLVIWLDELQSYLNGADGLTAANASRLIQAGAVIVATIWPAYHDTFLAAPGPALHRTDPADAVSGTASAGQSDRYQVERQLLKLAHRIHLAERCSPAETDRARHLADTAHGGTGDPWLQAALRSCDPGLTQIIAAAPQLLDRWRNGTPYARAILAVAADAARLGVHSPLAVEFMRAAAPGYCTPAQQAQAPANWFEAALDYATQPLAGAAAALTPVGDGMTMGATTGYRMADFLDQRARTDRADQIPPHSFWTAAAVHTHPTDLHRLGAAAWNRGLYRHAAQLWKNATKHGHPAAAANLVTRLHRLHPTDPRPAHYTAAHAALDNSRDLGNLLYALRTVGAKTQAAELLARDPAVHVALDNAFGVAALLGELREAGADGQVAALAKRTATRLALDDPSAVVTVLEVLKEVGAEEDIAVLLARDPAAHVALDNEYGVVTLVHMLREVGASGPASALVERTAASPLVLASPLYLGVLLHELRVETPDLAAALAERVVAHPPLNYPRRVADMVTVLWNEGANVQVAALVERIATQVALDDAYGVADLLEALRPVAAADQIAALAKRAAARVALDDPSGVMALVGRLREVGADEQVAALVERAAAHVALDDPSSVVAGLDVLQSAGADEQVAALVEGAAAHVALNDPSGVAALLEVLRKGGARNQVVVLLARDPGVHVALDNAFGVAALLGELREAGADGQVAALAKRAAAHLTVDDPRGVAAVLGELREARRDGQVAALAKRATAELALHRPHEVAALLPALHEAGAATQAAALAERLPAAGMFAQFAEVGDRAERFRYGRGRDGSAAAHWSWEDLQ</sequence>
<comment type="caution">
    <text evidence="1">The sequence shown here is derived from an EMBL/GenBank/DDBJ whole genome shotgun (WGS) entry which is preliminary data.</text>
</comment>
<reference evidence="1 2" key="1">
    <citation type="submission" date="2020-07" db="EMBL/GenBank/DDBJ databases">
        <title>Sequencing the genomes of 1000 actinobacteria strains.</title>
        <authorList>
            <person name="Klenk H.-P."/>
        </authorList>
    </citation>
    <scope>NUCLEOTIDE SEQUENCE [LARGE SCALE GENOMIC DNA]</scope>
    <source>
        <strain evidence="1 2">DSM 40398</strain>
    </source>
</reference>
<evidence type="ECO:0000313" key="2">
    <source>
        <dbReference type="Proteomes" id="UP000529783"/>
    </source>
</evidence>
<evidence type="ECO:0000313" key="1">
    <source>
        <dbReference type="EMBL" id="NYD51831.1"/>
    </source>
</evidence>
<name>A0A7Y9JKG9_9ACTN</name>
<dbReference type="Proteomes" id="UP000529783">
    <property type="component" value="Unassembled WGS sequence"/>
</dbReference>
<proteinExistence type="predicted"/>
<organism evidence="1 2">
    <name type="scientific">Actinomadura luteofluorescens</name>
    <dbReference type="NCBI Taxonomy" id="46163"/>
    <lineage>
        <taxon>Bacteria</taxon>
        <taxon>Bacillati</taxon>
        <taxon>Actinomycetota</taxon>
        <taxon>Actinomycetes</taxon>
        <taxon>Streptosporangiales</taxon>
        <taxon>Thermomonosporaceae</taxon>
        <taxon>Actinomadura</taxon>
    </lineage>
</organism>
<accession>A0A7Y9JKG9</accession>